<evidence type="ECO:0000313" key="2">
    <source>
        <dbReference type="EMBL" id="SHF01255.1"/>
    </source>
</evidence>
<evidence type="ECO:0000313" key="3">
    <source>
        <dbReference type="Proteomes" id="UP000184476"/>
    </source>
</evidence>
<dbReference type="PROSITE" id="PS51186">
    <property type="entry name" value="GNAT"/>
    <property type="match status" value="1"/>
</dbReference>
<dbReference type="InterPro" id="IPR000182">
    <property type="entry name" value="GNAT_dom"/>
</dbReference>
<dbReference type="STRING" id="112248.SAMN05444392_10669"/>
<dbReference type="CDD" id="cd04301">
    <property type="entry name" value="NAT_SF"/>
    <property type="match status" value="1"/>
</dbReference>
<reference evidence="2 3" key="1">
    <citation type="submission" date="2016-11" db="EMBL/GenBank/DDBJ databases">
        <authorList>
            <person name="Jaros S."/>
            <person name="Januszkiewicz K."/>
            <person name="Wedrychowicz H."/>
        </authorList>
    </citation>
    <scope>NUCLEOTIDE SEQUENCE [LARGE SCALE GENOMIC DNA]</scope>
    <source>
        <strain evidence="2 3">DSM 44666</strain>
    </source>
</reference>
<dbReference type="Pfam" id="PF00583">
    <property type="entry name" value="Acetyltransf_1"/>
    <property type="match status" value="1"/>
</dbReference>
<sequence length="145" mass="16665">MKFREIKASDTYALRQKVLRPHLPIEENYYDDDHHAETLHMGAFIEGKLVSIVSLYHRSHAQLTSQKAFLLRGMATAVDYRWQGIGSKLIGKGIAILADRNADLIWCNGRVASKPYYLKMGFRAWGNVFENAHGIPHIVMYKYLE</sequence>
<organism evidence="2 3">
    <name type="scientific">Seinonella peptonophila</name>
    <dbReference type="NCBI Taxonomy" id="112248"/>
    <lineage>
        <taxon>Bacteria</taxon>
        <taxon>Bacillati</taxon>
        <taxon>Bacillota</taxon>
        <taxon>Bacilli</taxon>
        <taxon>Bacillales</taxon>
        <taxon>Thermoactinomycetaceae</taxon>
        <taxon>Seinonella</taxon>
    </lineage>
</organism>
<gene>
    <name evidence="2" type="ORF">SAMN05444392_10669</name>
</gene>
<accession>A0A1M4Y6C2</accession>
<keyword evidence="2" id="KW-0808">Transferase</keyword>
<keyword evidence="3" id="KW-1185">Reference proteome</keyword>
<dbReference type="SUPFAM" id="SSF55729">
    <property type="entry name" value="Acyl-CoA N-acyltransferases (Nat)"/>
    <property type="match status" value="1"/>
</dbReference>
<name>A0A1M4Y6C2_9BACL</name>
<feature type="domain" description="N-acetyltransferase" evidence="1">
    <location>
        <begin position="1"/>
        <end position="145"/>
    </location>
</feature>
<dbReference type="GO" id="GO:0016747">
    <property type="term" value="F:acyltransferase activity, transferring groups other than amino-acyl groups"/>
    <property type="evidence" value="ECO:0007669"/>
    <property type="project" value="InterPro"/>
</dbReference>
<dbReference type="Gene3D" id="3.40.630.30">
    <property type="match status" value="1"/>
</dbReference>
<dbReference type="RefSeq" id="WP_073154906.1">
    <property type="nucleotide sequence ID" value="NZ_FQVL01000006.1"/>
</dbReference>
<protein>
    <submittedName>
        <fullName evidence="2">Acetyltransferase (GNAT) domain-containing protein</fullName>
    </submittedName>
</protein>
<dbReference type="Proteomes" id="UP000184476">
    <property type="component" value="Unassembled WGS sequence"/>
</dbReference>
<dbReference type="EMBL" id="FQVL01000006">
    <property type="protein sequence ID" value="SHF01255.1"/>
    <property type="molecule type" value="Genomic_DNA"/>
</dbReference>
<proteinExistence type="predicted"/>
<dbReference type="AlphaFoldDB" id="A0A1M4Y6C2"/>
<evidence type="ECO:0000259" key="1">
    <source>
        <dbReference type="PROSITE" id="PS51186"/>
    </source>
</evidence>
<dbReference type="InterPro" id="IPR016181">
    <property type="entry name" value="Acyl_CoA_acyltransferase"/>
</dbReference>